<dbReference type="Pfam" id="PF23982">
    <property type="entry name" value="XM1_gp53_minor_capsid"/>
    <property type="match status" value="1"/>
</dbReference>
<protein>
    <submittedName>
        <fullName evidence="1">Uncharacterized protein</fullName>
    </submittedName>
</protein>
<dbReference type="Proteomes" id="UP001055286">
    <property type="component" value="Unassembled WGS sequence"/>
</dbReference>
<gene>
    <name evidence="1" type="ORF">MPEAHAMD_3932</name>
</gene>
<dbReference type="AlphaFoldDB" id="A0AA37M6F2"/>
<dbReference type="RefSeq" id="WP_099900629.1">
    <property type="nucleotide sequence ID" value="NZ_BPQJ01000019.1"/>
</dbReference>
<accession>A0AA37M6F2</accession>
<keyword evidence="2" id="KW-1185">Reference proteome</keyword>
<reference evidence="1" key="2">
    <citation type="submission" date="2021-08" db="EMBL/GenBank/DDBJ databases">
        <authorList>
            <person name="Tani A."/>
            <person name="Ola A."/>
            <person name="Ogura Y."/>
            <person name="Katsura K."/>
            <person name="Hayashi T."/>
        </authorList>
    </citation>
    <scope>NUCLEOTIDE SEQUENCE</scope>
    <source>
        <strain evidence="1">JCM 32048</strain>
    </source>
</reference>
<organism evidence="1 2">
    <name type="scientific">Methylobacterium frigidaeris</name>
    <dbReference type="NCBI Taxonomy" id="2038277"/>
    <lineage>
        <taxon>Bacteria</taxon>
        <taxon>Pseudomonadati</taxon>
        <taxon>Pseudomonadota</taxon>
        <taxon>Alphaproteobacteria</taxon>
        <taxon>Hyphomicrobiales</taxon>
        <taxon>Methylobacteriaceae</taxon>
        <taxon>Methylobacterium</taxon>
    </lineage>
</organism>
<comment type="caution">
    <text evidence="1">The sequence shown here is derived from an EMBL/GenBank/DDBJ whole genome shotgun (WGS) entry which is preliminary data.</text>
</comment>
<proteinExistence type="predicted"/>
<sequence>MPTTFQTSVNVVQAPGVPGDFASADPHFSWVTSGGILVADTGGVTIGCFAWVNAAQNKVASTGSGAPDAFVHREMQATITTFPAEFGMTIPAGQRVGSLMTGGCFYAKNAGAGTAARGMKAFANTTNGAVSFAAAGATVAGSVETKWFCVGFGEGGTGASGELVKISHLPIG</sequence>
<dbReference type="EMBL" id="BPQJ01000019">
    <property type="protein sequence ID" value="GJD63761.1"/>
    <property type="molecule type" value="Genomic_DNA"/>
</dbReference>
<name>A0AA37M6F2_9HYPH</name>
<reference evidence="1" key="1">
    <citation type="journal article" date="2016" name="Front. Microbiol.">
        <title>Genome Sequence of the Piezophilic, Mesophilic Sulfate-Reducing Bacterium Desulfovibrio indicus J2T.</title>
        <authorList>
            <person name="Cao J."/>
            <person name="Maignien L."/>
            <person name="Shao Z."/>
            <person name="Alain K."/>
            <person name="Jebbar M."/>
        </authorList>
    </citation>
    <scope>NUCLEOTIDE SEQUENCE</scope>
    <source>
        <strain evidence="1">JCM 32048</strain>
    </source>
</reference>
<dbReference type="InterPro" id="IPR056914">
    <property type="entry name" value="Gp53-like"/>
</dbReference>
<evidence type="ECO:0000313" key="1">
    <source>
        <dbReference type="EMBL" id="GJD63761.1"/>
    </source>
</evidence>
<evidence type="ECO:0000313" key="2">
    <source>
        <dbReference type="Proteomes" id="UP001055286"/>
    </source>
</evidence>